<proteinExistence type="predicted"/>
<sequence>MAKIKEGKFESCPTFCLHNSKVLARKLLMFYPSFSELIIQRLSNVSSNEINFSAAHLTSKSKTNESVETRDSAFERKGTSRNAWHLSNGYANRGGHNNSKQSKNNNKWTNKQQKVEENASTIVSLPSKQRKVDLSKWAKRKPKVSTVGFIKSTTEVSSPTRKGVSLDKSAVHSSVKANSSHNSNGDDNGGSVKSSRPLNPQRMIAPTGLIRRAYRRTQGTFKNLHIEPKQATLPTPSHADNEPSSPKQIALFYGAHPGYITQSN</sequence>
<evidence type="ECO:0000313" key="3">
    <source>
        <dbReference type="Proteomes" id="UP000023152"/>
    </source>
</evidence>
<dbReference type="Proteomes" id="UP000023152">
    <property type="component" value="Unassembled WGS sequence"/>
</dbReference>
<protein>
    <submittedName>
        <fullName evidence="2">Uncharacterized protein</fullName>
    </submittedName>
</protein>
<feature type="compositionally biased region" description="Low complexity" evidence="1">
    <location>
        <begin position="97"/>
        <end position="112"/>
    </location>
</feature>
<name>X6NPF4_RETFI</name>
<feature type="compositionally biased region" description="Basic and acidic residues" evidence="1">
    <location>
        <begin position="62"/>
        <end position="78"/>
    </location>
</feature>
<dbReference type="EMBL" id="ASPP01006822">
    <property type="protein sequence ID" value="ETO28170.1"/>
    <property type="molecule type" value="Genomic_DNA"/>
</dbReference>
<keyword evidence="3" id="KW-1185">Reference proteome</keyword>
<evidence type="ECO:0000256" key="1">
    <source>
        <dbReference type="SAM" id="MobiDB-lite"/>
    </source>
</evidence>
<reference evidence="2 3" key="1">
    <citation type="journal article" date="2013" name="Curr. Biol.">
        <title>The Genome of the Foraminiferan Reticulomyxa filosa.</title>
        <authorList>
            <person name="Glockner G."/>
            <person name="Hulsmann N."/>
            <person name="Schleicher M."/>
            <person name="Noegel A.A."/>
            <person name="Eichinger L."/>
            <person name="Gallinger C."/>
            <person name="Pawlowski J."/>
            <person name="Sierra R."/>
            <person name="Euteneuer U."/>
            <person name="Pillet L."/>
            <person name="Moustafa A."/>
            <person name="Platzer M."/>
            <person name="Groth M."/>
            <person name="Szafranski K."/>
            <person name="Schliwa M."/>
        </authorList>
    </citation>
    <scope>NUCLEOTIDE SEQUENCE [LARGE SCALE GENOMIC DNA]</scope>
</reference>
<accession>X6NPF4</accession>
<evidence type="ECO:0000313" key="2">
    <source>
        <dbReference type="EMBL" id="ETO28170.1"/>
    </source>
</evidence>
<feature type="compositionally biased region" description="Low complexity" evidence="1">
    <location>
        <begin position="178"/>
        <end position="191"/>
    </location>
</feature>
<dbReference type="AlphaFoldDB" id="X6NPF4"/>
<gene>
    <name evidence="2" type="ORF">RFI_08962</name>
</gene>
<feature type="region of interest" description="Disordered" evidence="1">
    <location>
        <begin position="58"/>
        <end position="122"/>
    </location>
</feature>
<comment type="caution">
    <text evidence="2">The sequence shown here is derived from an EMBL/GenBank/DDBJ whole genome shotgun (WGS) entry which is preliminary data.</text>
</comment>
<feature type="region of interest" description="Disordered" evidence="1">
    <location>
        <begin position="154"/>
        <end position="203"/>
    </location>
</feature>
<feature type="region of interest" description="Disordered" evidence="1">
    <location>
        <begin position="226"/>
        <end position="246"/>
    </location>
</feature>
<organism evidence="2 3">
    <name type="scientific">Reticulomyxa filosa</name>
    <dbReference type="NCBI Taxonomy" id="46433"/>
    <lineage>
        <taxon>Eukaryota</taxon>
        <taxon>Sar</taxon>
        <taxon>Rhizaria</taxon>
        <taxon>Retaria</taxon>
        <taxon>Foraminifera</taxon>
        <taxon>Monothalamids</taxon>
        <taxon>Reticulomyxidae</taxon>
        <taxon>Reticulomyxa</taxon>
    </lineage>
</organism>